<evidence type="ECO:0000313" key="2">
    <source>
        <dbReference type="EMBL" id="SLM10188.1"/>
    </source>
</evidence>
<reference evidence="2" key="1">
    <citation type="submission" date="2017-02" db="EMBL/GenBank/DDBJ databases">
        <authorList>
            <person name="Regsiter A."/>
            <person name="William W."/>
        </authorList>
    </citation>
    <scope>NUCLEOTIDE SEQUENCE</scope>
    <source>
        <strain evidence="2">Bib</strain>
    </source>
</reference>
<organism evidence="2">
    <name type="scientific">uncultured spirochete</name>
    <dbReference type="NCBI Taxonomy" id="156406"/>
    <lineage>
        <taxon>Bacteria</taxon>
        <taxon>Pseudomonadati</taxon>
        <taxon>Spirochaetota</taxon>
        <taxon>Spirochaetia</taxon>
        <taxon>Spirochaetales</taxon>
        <taxon>environmental samples</taxon>
    </lineage>
</organism>
<feature type="transmembrane region" description="Helical" evidence="1">
    <location>
        <begin position="36"/>
        <end position="58"/>
    </location>
</feature>
<proteinExistence type="predicted"/>
<protein>
    <submittedName>
        <fullName evidence="2">Uncharacterized protein</fullName>
    </submittedName>
</protein>
<keyword evidence="1" id="KW-0472">Membrane</keyword>
<accession>A0A3P3XG03</accession>
<feature type="transmembrane region" description="Helical" evidence="1">
    <location>
        <begin position="94"/>
        <end position="114"/>
    </location>
</feature>
<feature type="transmembrane region" description="Helical" evidence="1">
    <location>
        <begin position="70"/>
        <end position="88"/>
    </location>
</feature>
<sequence>MESNLPVDPKNLTDKGTKAVMSTAAGLGMLGVNALLGIPVVGTVISAGLLGLGAIGLFGKSKTDKASGTVLAAAGIAGLTTLFIPGVAHSLLSLGGIGLLGFGVFNLISFLKGLKSKK</sequence>
<name>A0A3P3XG03_9SPIR</name>
<gene>
    <name evidence="2" type="ORF">SPIROBIBN47_130008</name>
</gene>
<dbReference type="EMBL" id="FWDM01000005">
    <property type="protein sequence ID" value="SLM10188.1"/>
    <property type="molecule type" value="Genomic_DNA"/>
</dbReference>
<evidence type="ECO:0000256" key="1">
    <source>
        <dbReference type="SAM" id="Phobius"/>
    </source>
</evidence>
<keyword evidence="1" id="KW-1133">Transmembrane helix</keyword>
<dbReference type="AlphaFoldDB" id="A0A3P3XG03"/>
<keyword evidence="1" id="KW-0812">Transmembrane</keyword>